<proteinExistence type="evidence at transcript level"/>
<reference evidence="1" key="1">
    <citation type="journal article" date="2016" name="Front. Neurosci.">
        <title>Localization of Neuropeptide Gene Expression in Larvae of an Echinoderm, the Starfish Asterias rubens.</title>
        <authorList>
            <person name="Mayorova T.D."/>
            <person name="Tian S."/>
            <person name="Cai W."/>
            <person name="Semmens D.C."/>
            <person name="Odekunle E.A."/>
            <person name="Zandawala M."/>
            <person name="Badi Y."/>
            <person name="Rowe M.L."/>
            <person name="Egertova M."/>
            <person name="Elphick M.R."/>
        </authorList>
    </citation>
    <scope>NUCLEOTIDE SEQUENCE</scope>
    <source>
        <tissue evidence="1">Radial nerve</tissue>
    </source>
</reference>
<evidence type="ECO:0000313" key="1">
    <source>
        <dbReference type="EMBL" id="ALJ99952.1"/>
    </source>
</evidence>
<organism evidence="1">
    <name type="scientific">Asterias rubens</name>
    <name type="common">Common European starfish</name>
    <name type="synonym">Asterias vulgaris</name>
    <dbReference type="NCBI Taxonomy" id="7604"/>
    <lineage>
        <taxon>Eukaryota</taxon>
        <taxon>Metazoa</taxon>
        <taxon>Echinodermata</taxon>
        <taxon>Eleutherozoa</taxon>
        <taxon>Asterozoa</taxon>
        <taxon>Asteroidea</taxon>
        <taxon>Forcipulatacea</taxon>
        <taxon>Forcipulatida</taxon>
        <taxon>Asteriidae</taxon>
        <taxon>Asterias</taxon>
    </lineage>
</organism>
<accession>A0A0U2Q685</accession>
<dbReference type="AlphaFoldDB" id="A0A0U2Q685"/>
<sequence>MNDLQRLILLVSLGTFALLLCLPACTEAQPLGLFKFEYDDLLDPSFEADDPRNPRRLSRQQILRRLNDLAMSRSGSGPGYTIPRKRQGLSVSPIFPIQRIRLNAIERDRQDQVDQAEANQGLFQIAGRKR</sequence>
<reference evidence="1" key="2">
    <citation type="journal article" date="2016" name="Open Biol.">
        <title>Transcriptomic identification of starfish neuropeptide precursors yields new insights into neuropeptide evolution.</title>
        <authorList>
            <person name="Semmens D.C."/>
            <person name="Mirabeau O."/>
            <person name="Moghul I."/>
            <person name="Pancholi M.R."/>
            <person name="Wurm Y."/>
            <person name="Elphick M.R."/>
        </authorList>
    </citation>
    <scope>NUCLEOTIDE SEQUENCE</scope>
    <source>
        <tissue evidence="1">Radial nerve</tissue>
    </source>
</reference>
<dbReference type="EMBL" id="KT601710">
    <property type="protein sequence ID" value="ALJ99952.1"/>
    <property type="molecule type" value="mRNA"/>
</dbReference>
<name>A0A0U2Q685_ASTRU</name>
<protein>
    <submittedName>
        <fullName evidence="1">Corticotropin-releasing hormone-type</fullName>
    </submittedName>
</protein>